<evidence type="ECO:0000256" key="26">
    <source>
        <dbReference type="SAM" id="Phobius"/>
    </source>
</evidence>
<sequence length="565" mass="64506">MSVESGSNVMKIKFTHRVAEMCSTVPDVDRGKTDARSILACVIEKTEDGFYRLGTREGIINSLYARSQFALSHKQFVQLDEVPITSATISLRSVASSQATGGLAMITIATVCRRNLVPRFHNGFILIVLMSFWIMCHILISTAFTKQSLRDAPVEENSTVTNAIIMSMVPLAYHKFLPAEKKNASIATTSVGVDAGKTESSQLDIKEIQRRIDQYNSLQTILNEDIFGPLQNDSLVIIIQVHNRLMYLRHTIISLAQAAGIENALLVFSHDYYDEEINKLVQKIDFCKVMQIFYPFSIQTHPNQFPGESPNDCPRDINIKEAIEKKCNNAYHPDLYGHYREAKFTQTKHHWWWKANRIFDQLDVTRNHNGLIIFFEEDHYVAPDFIHMLQLMDRARQSHCPNCRVLSLGTYLKTVDFARDTKKAEITQWISSKHNMGIAFNRSVWEELKSCSNTFCTYDDYNWDWSLMVVSTKCLSQELTAMVLRAPRVFHIGECGVHHKNSCKSTAALRRVQKLLAPAKGHLFPKQLTLTHTVSKKLVKKTKGNGGWADVRDHSLCLQMMKRKR</sequence>
<evidence type="ECO:0000256" key="9">
    <source>
        <dbReference type="ARBA" id="ARBA00022692"/>
    </source>
</evidence>
<comment type="pathway">
    <text evidence="3">Protein modification; protein glycosylation.</text>
</comment>
<dbReference type="AlphaFoldDB" id="A0AAN9XYF8"/>
<comment type="subcellular location">
    <subcellularLocation>
        <location evidence="2">Golgi apparatus membrane</location>
        <topology evidence="2">Single-pass type II membrane protein</topology>
    </subcellularLocation>
</comment>
<evidence type="ECO:0000256" key="14">
    <source>
        <dbReference type="ARBA" id="ARBA00023136"/>
    </source>
</evidence>
<keyword evidence="17 24" id="KW-0464">Manganese</keyword>
<dbReference type="EMBL" id="JBBCAQ010000038">
    <property type="protein sequence ID" value="KAK7572144.1"/>
    <property type="molecule type" value="Genomic_DNA"/>
</dbReference>
<organism evidence="27 28">
    <name type="scientific">Parthenolecanium corni</name>
    <dbReference type="NCBI Taxonomy" id="536013"/>
    <lineage>
        <taxon>Eukaryota</taxon>
        <taxon>Metazoa</taxon>
        <taxon>Ecdysozoa</taxon>
        <taxon>Arthropoda</taxon>
        <taxon>Hexapoda</taxon>
        <taxon>Insecta</taxon>
        <taxon>Pterygota</taxon>
        <taxon>Neoptera</taxon>
        <taxon>Paraneoptera</taxon>
        <taxon>Hemiptera</taxon>
        <taxon>Sternorrhyncha</taxon>
        <taxon>Coccoidea</taxon>
        <taxon>Coccidae</taxon>
        <taxon>Parthenolecanium</taxon>
    </lineage>
</organism>
<evidence type="ECO:0000256" key="13">
    <source>
        <dbReference type="ARBA" id="ARBA00023034"/>
    </source>
</evidence>
<feature type="transmembrane region" description="Helical" evidence="26">
    <location>
        <begin position="123"/>
        <end position="144"/>
    </location>
</feature>
<evidence type="ECO:0000256" key="12">
    <source>
        <dbReference type="ARBA" id="ARBA00022989"/>
    </source>
</evidence>
<keyword evidence="16" id="KW-0325">Glycoprotein</keyword>
<feature type="binding site" evidence="23">
    <location>
        <begin position="346"/>
        <end position="350"/>
    </location>
    <ligand>
        <name>substrate</name>
    </ligand>
</feature>
<dbReference type="GO" id="GO:0008455">
    <property type="term" value="F:alpha-1,6-mannosylglycoprotein 2-beta-N-acetylglucosaminyltransferase activity"/>
    <property type="evidence" value="ECO:0007669"/>
    <property type="project" value="UniProtKB-EC"/>
</dbReference>
<evidence type="ECO:0000256" key="7">
    <source>
        <dbReference type="ARBA" id="ARBA00022676"/>
    </source>
</evidence>
<feature type="disulfide bond" evidence="25">
    <location>
        <begin position="313"/>
        <end position="327"/>
    </location>
</feature>
<feature type="binding site" evidence="23">
    <location>
        <begin position="240"/>
        <end position="244"/>
    </location>
    <ligand>
        <name>substrate</name>
    </ligand>
</feature>
<keyword evidence="14 26" id="KW-0472">Membrane</keyword>
<evidence type="ECO:0000256" key="23">
    <source>
        <dbReference type="PIRSR" id="PIRSR607754-1"/>
    </source>
</evidence>
<keyword evidence="8" id="KW-0808">Transferase</keyword>
<evidence type="ECO:0000256" key="20">
    <source>
        <dbReference type="ARBA" id="ARBA00032552"/>
    </source>
</evidence>
<dbReference type="Proteomes" id="UP001367676">
    <property type="component" value="Unassembled WGS sequence"/>
</dbReference>
<evidence type="ECO:0000313" key="27">
    <source>
        <dbReference type="EMBL" id="KAK7572144.1"/>
    </source>
</evidence>
<dbReference type="EC" id="2.4.1.143" evidence="5"/>
<keyword evidence="12 26" id="KW-1133">Transmembrane helix</keyword>
<evidence type="ECO:0000313" key="28">
    <source>
        <dbReference type="Proteomes" id="UP001367676"/>
    </source>
</evidence>
<keyword evidence="7" id="KW-0328">Glycosyltransferase</keyword>
<feature type="disulfide bond" evidence="25">
    <location>
        <begin position="495"/>
        <end position="503"/>
    </location>
</feature>
<dbReference type="Pfam" id="PF05060">
    <property type="entry name" value="MGAT2"/>
    <property type="match status" value="1"/>
</dbReference>
<keyword evidence="10 24" id="KW-0479">Metal-binding</keyword>
<evidence type="ECO:0000256" key="19">
    <source>
        <dbReference type="ARBA" id="ARBA00031203"/>
    </source>
</evidence>
<evidence type="ECO:0000256" key="24">
    <source>
        <dbReference type="PIRSR" id="PIRSR607754-2"/>
    </source>
</evidence>
<feature type="binding site" evidence="24">
    <location>
        <position position="491"/>
    </location>
    <ligand>
        <name>Mn(2+)</name>
        <dbReference type="ChEBI" id="CHEBI:29035"/>
    </ligand>
</feature>
<evidence type="ECO:0000256" key="1">
    <source>
        <dbReference type="ARBA" id="ARBA00001936"/>
    </source>
</evidence>
<evidence type="ECO:0000256" key="22">
    <source>
        <dbReference type="ARBA" id="ARBA00093257"/>
    </source>
</evidence>
<evidence type="ECO:0000256" key="21">
    <source>
        <dbReference type="ARBA" id="ARBA00032915"/>
    </source>
</evidence>
<gene>
    <name evidence="27" type="ORF">V9T40_014616</name>
</gene>
<evidence type="ECO:0000256" key="25">
    <source>
        <dbReference type="PIRSR" id="PIRSR607754-3"/>
    </source>
</evidence>
<evidence type="ECO:0000256" key="8">
    <source>
        <dbReference type="ARBA" id="ARBA00022679"/>
    </source>
</evidence>
<evidence type="ECO:0000256" key="17">
    <source>
        <dbReference type="ARBA" id="ARBA00023211"/>
    </source>
</evidence>
<dbReference type="Gene3D" id="3.90.550.10">
    <property type="entry name" value="Spore Coat Polysaccharide Biosynthesis Protein SpsA, Chain A"/>
    <property type="match status" value="1"/>
</dbReference>
<evidence type="ECO:0000256" key="6">
    <source>
        <dbReference type="ARBA" id="ARBA00014817"/>
    </source>
</evidence>
<feature type="disulfide bond" evidence="25">
    <location>
        <begin position="456"/>
        <end position="557"/>
    </location>
</feature>
<dbReference type="GO" id="GO:0006487">
    <property type="term" value="P:protein N-linked glycosylation"/>
    <property type="evidence" value="ECO:0007669"/>
    <property type="project" value="TreeGrafter"/>
</dbReference>
<dbReference type="GO" id="GO:0009312">
    <property type="term" value="P:oligosaccharide biosynthetic process"/>
    <property type="evidence" value="ECO:0007669"/>
    <property type="project" value="InterPro"/>
</dbReference>
<evidence type="ECO:0000256" key="5">
    <source>
        <dbReference type="ARBA" id="ARBA00012613"/>
    </source>
</evidence>
<feature type="disulfide bond" evidence="25">
    <location>
        <begin position="451"/>
        <end position="474"/>
    </location>
</feature>
<dbReference type="GO" id="GO:0046872">
    <property type="term" value="F:metal ion binding"/>
    <property type="evidence" value="ECO:0007669"/>
    <property type="project" value="UniProtKB-KW"/>
</dbReference>
<dbReference type="SUPFAM" id="SSF53448">
    <property type="entry name" value="Nucleotide-diphospho-sugar transferases"/>
    <property type="match status" value="1"/>
</dbReference>
<evidence type="ECO:0000256" key="2">
    <source>
        <dbReference type="ARBA" id="ARBA00004323"/>
    </source>
</evidence>
<accession>A0AAN9XYF8</accession>
<keyword evidence="15 25" id="KW-1015">Disulfide bond</keyword>
<reference evidence="27 28" key="1">
    <citation type="submission" date="2024-03" db="EMBL/GenBank/DDBJ databases">
        <title>Adaptation during the transition from Ophiocordyceps entomopathogen to insect associate is accompanied by gene loss and intensified selection.</title>
        <authorList>
            <person name="Ward C.M."/>
            <person name="Onetto C.A."/>
            <person name="Borneman A.R."/>
        </authorList>
    </citation>
    <scope>NUCLEOTIDE SEQUENCE [LARGE SCALE GENOMIC DNA]</scope>
    <source>
        <strain evidence="27">AWRI1</strain>
        <tissue evidence="27">Single Adult Female</tissue>
    </source>
</reference>
<protein>
    <recommendedName>
        <fullName evidence="6">Alpha-1,6-mannosyl-glycoprotein 2-beta-N-acetylglucosaminyltransferase</fullName>
        <ecNumber evidence="5">2.4.1.143</ecNumber>
    </recommendedName>
    <alternativeName>
        <fullName evidence="21">Beta-1,2-N-acetylglucosaminyltransferase II</fullName>
    </alternativeName>
    <alternativeName>
        <fullName evidence="20">GlcNAc-T II</fullName>
    </alternativeName>
    <alternativeName>
        <fullName evidence="19">Mannoside acetylglucosaminyltransferase 2</fullName>
    </alternativeName>
    <alternativeName>
        <fullName evidence="18">N-glycosyl-oligosaccharide-glycoprotein N-acetylglucosaminyltransferase II</fullName>
    </alternativeName>
</protein>
<evidence type="ECO:0000256" key="4">
    <source>
        <dbReference type="ARBA" id="ARBA00011011"/>
    </source>
</evidence>
<dbReference type="PANTHER" id="PTHR12871:SF0">
    <property type="entry name" value="ALPHA-1,6-MANNOSYL-GLYCOPROTEIN 2-BETA-N-ACETYLGLUCOSAMINYLTRANSFERASE"/>
    <property type="match status" value="1"/>
</dbReference>
<evidence type="ECO:0000256" key="3">
    <source>
        <dbReference type="ARBA" id="ARBA00004922"/>
    </source>
</evidence>
<comment type="similarity">
    <text evidence="4">Belongs to the glycosyltransferase 16 (GT16) protein family.</text>
</comment>
<evidence type="ECO:0000256" key="16">
    <source>
        <dbReference type="ARBA" id="ARBA00023180"/>
    </source>
</evidence>
<evidence type="ECO:0000256" key="11">
    <source>
        <dbReference type="ARBA" id="ARBA00022968"/>
    </source>
</evidence>
<keyword evidence="13" id="KW-0333">Golgi apparatus</keyword>
<feature type="binding site" evidence="23">
    <location>
        <position position="271"/>
    </location>
    <ligand>
        <name>substrate</name>
    </ligand>
</feature>
<feature type="disulfide bond" evidence="25">
    <location>
        <begin position="400"/>
        <end position="403"/>
    </location>
</feature>
<evidence type="ECO:0000256" key="18">
    <source>
        <dbReference type="ARBA" id="ARBA00029663"/>
    </source>
</evidence>
<dbReference type="GO" id="GO:0000139">
    <property type="term" value="C:Golgi membrane"/>
    <property type="evidence" value="ECO:0007669"/>
    <property type="project" value="UniProtKB-SubCell"/>
</dbReference>
<keyword evidence="28" id="KW-1185">Reference proteome</keyword>
<comment type="catalytic activity">
    <reaction evidence="22">
        <text>an N(4)-{beta-D-GlcNAc-(1-&gt;2)-alpha-D-Man-(1-&gt;3)-[alpha-D-Man-(1-&gt;6)]-beta-D-Man-(1-&gt;4)-beta-D-GlcNAc-(1-&gt;4)-beta-D-GlcNAc}-L-asparaginyl-[protein] + UDP-N-acetyl-alpha-D-glucosamine = N(4)-{beta-D-GlcNAc-(1-&gt;2)-alpha-D-Man-(1-&gt;3)-[beta-D-GlcNAc-(1-&gt;2)-alpha-D-Man-(1-&gt;6)]-beta-D-Man-(1-&gt;4)-beta-D-GlcNAc-(1-&gt;4)-beta-D-GlcNAc}-L-asparaginyl-[protein] + UDP + H(+)</text>
        <dbReference type="Rhea" id="RHEA:12941"/>
        <dbReference type="Rhea" id="RHEA-COMP:13526"/>
        <dbReference type="Rhea" id="RHEA-COMP:14369"/>
        <dbReference type="ChEBI" id="CHEBI:15378"/>
        <dbReference type="ChEBI" id="CHEBI:57705"/>
        <dbReference type="ChEBI" id="CHEBI:58223"/>
        <dbReference type="ChEBI" id="CHEBI:60615"/>
        <dbReference type="ChEBI" id="CHEBI:60651"/>
        <dbReference type="EC" id="2.4.1.143"/>
    </reaction>
</comment>
<dbReference type="InterPro" id="IPR007754">
    <property type="entry name" value="GlcNAc_II"/>
</dbReference>
<feature type="binding site" evidence="24">
    <location>
        <position position="378"/>
    </location>
    <ligand>
        <name>Mn(2+)</name>
        <dbReference type="ChEBI" id="CHEBI:29035"/>
    </ligand>
</feature>
<proteinExistence type="inferred from homology"/>
<keyword evidence="9 26" id="KW-0812">Transmembrane</keyword>
<dbReference type="PANTHER" id="PTHR12871">
    <property type="entry name" value="BETA-1,2-N-ACETYLGLUCOSAMINYLTRANSFERASE II"/>
    <property type="match status" value="1"/>
</dbReference>
<dbReference type="GO" id="GO:0005795">
    <property type="term" value="C:Golgi stack"/>
    <property type="evidence" value="ECO:0007669"/>
    <property type="project" value="InterPro"/>
</dbReference>
<name>A0AAN9XYF8_9HEMI</name>
<comment type="cofactor">
    <cofactor evidence="1 24">
        <name>Mn(2+)</name>
        <dbReference type="ChEBI" id="CHEBI:29035"/>
    </cofactor>
</comment>
<dbReference type="InterPro" id="IPR029044">
    <property type="entry name" value="Nucleotide-diphossugar_trans"/>
</dbReference>
<keyword evidence="11" id="KW-0735">Signal-anchor</keyword>
<evidence type="ECO:0000256" key="15">
    <source>
        <dbReference type="ARBA" id="ARBA00023157"/>
    </source>
</evidence>
<comment type="caution">
    <text evidence="27">The sequence shown here is derived from an EMBL/GenBank/DDBJ whole genome shotgun (WGS) entry which is preliminary data.</text>
</comment>
<evidence type="ECO:0000256" key="10">
    <source>
        <dbReference type="ARBA" id="ARBA00022723"/>
    </source>
</evidence>